<keyword evidence="1" id="KW-0175">Coiled coil</keyword>
<keyword evidence="3" id="KW-0812">Transmembrane</keyword>
<evidence type="ECO:0000313" key="4">
    <source>
        <dbReference type="EMBL" id="KAI9265105.1"/>
    </source>
</evidence>
<feature type="compositionally biased region" description="Polar residues" evidence="2">
    <location>
        <begin position="112"/>
        <end position="124"/>
    </location>
</feature>
<reference evidence="4" key="2">
    <citation type="submission" date="2023-02" db="EMBL/GenBank/DDBJ databases">
        <authorList>
            <consortium name="DOE Joint Genome Institute"/>
            <person name="Mondo S.J."/>
            <person name="Chang Y."/>
            <person name="Wang Y."/>
            <person name="Ahrendt S."/>
            <person name="Andreopoulos W."/>
            <person name="Barry K."/>
            <person name="Beard J."/>
            <person name="Benny G.L."/>
            <person name="Blankenship S."/>
            <person name="Bonito G."/>
            <person name="Cuomo C."/>
            <person name="Desiro A."/>
            <person name="Gervers K.A."/>
            <person name="Hundley H."/>
            <person name="Kuo A."/>
            <person name="LaButti K."/>
            <person name="Lang B.F."/>
            <person name="Lipzen A."/>
            <person name="O'Donnell K."/>
            <person name="Pangilinan J."/>
            <person name="Reynolds N."/>
            <person name="Sandor L."/>
            <person name="Smith M.W."/>
            <person name="Tsang A."/>
            <person name="Grigoriev I.V."/>
            <person name="Stajich J.E."/>
            <person name="Spatafora J.W."/>
        </authorList>
    </citation>
    <scope>NUCLEOTIDE SEQUENCE</scope>
    <source>
        <strain evidence="4">RSA 2281</strain>
    </source>
</reference>
<name>A0AAD5PEW0_9FUNG</name>
<keyword evidence="3" id="KW-0472">Membrane</keyword>
<feature type="compositionally biased region" description="Low complexity" evidence="2">
    <location>
        <begin position="59"/>
        <end position="71"/>
    </location>
</feature>
<evidence type="ECO:0000256" key="1">
    <source>
        <dbReference type="SAM" id="Coils"/>
    </source>
</evidence>
<dbReference type="AlphaFoldDB" id="A0AAD5PEW0"/>
<keyword evidence="3" id="KW-1133">Transmembrane helix</keyword>
<feature type="compositionally biased region" description="Polar residues" evidence="2">
    <location>
        <begin position="155"/>
        <end position="166"/>
    </location>
</feature>
<feature type="coiled-coil region" evidence="1">
    <location>
        <begin position="298"/>
        <end position="353"/>
    </location>
</feature>
<evidence type="ECO:0000256" key="2">
    <source>
        <dbReference type="SAM" id="MobiDB-lite"/>
    </source>
</evidence>
<feature type="compositionally biased region" description="Low complexity" evidence="2">
    <location>
        <begin position="125"/>
        <end position="154"/>
    </location>
</feature>
<comment type="caution">
    <text evidence="4">The sequence shown here is derived from an EMBL/GenBank/DDBJ whole genome shotgun (WGS) entry which is preliminary data.</text>
</comment>
<feature type="transmembrane region" description="Helical" evidence="3">
    <location>
        <begin position="415"/>
        <end position="433"/>
    </location>
</feature>
<proteinExistence type="predicted"/>
<reference evidence="4" key="1">
    <citation type="journal article" date="2022" name="IScience">
        <title>Evolution of zygomycete secretomes and the origins of terrestrial fungal ecologies.</title>
        <authorList>
            <person name="Chang Y."/>
            <person name="Wang Y."/>
            <person name="Mondo S."/>
            <person name="Ahrendt S."/>
            <person name="Andreopoulos W."/>
            <person name="Barry K."/>
            <person name="Beard J."/>
            <person name="Benny G.L."/>
            <person name="Blankenship S."/>
            <person name="Bonito G."/>
            <person name="Cuomo C."/>
            <person name="Desiro A."/>
            <person name="Gervers K.A."/>
            <person name="Hundley H."/>
            <person name="Kuo A."/>
            <person name="LaButti K."/>
            <person name="Lang B.F."/>
            <person name="Lipzen A."/>
            <person name="O'Donnell K."/>
            <person name="Pangilinan J."/>
            <person name="Reynolds N."/>
            <person name="Sandor L."/>
            <person name="Smith M.E."/>
            <person name="Tsang A."/>
            <person name="Grigoriev I.V."/>
            <person name="Stajich J.E."/>
            <person name="Spatafora J.W."/>
        </authorList>
    </citation>
    <scope>NUCLEOTIDE SEQUENCE</scope>
    <source>
        <strain evidence="4">RSA 2281</strain>
    </source>
</reference>
<feature type="compositionally biased region" description="Basic and acidic residues" evidence="2">
    <location>
        <begin position="74"/>
        <end position="90"/>
    </location>
</feature>
<feature type="region of interest" description="Disordered" evidence="2">
    <location>
        <begin position="56"/>
        <end position="99"/>
    </location>
</feature>
<evidence type="ECO:0000256" key="3">
    <source>
        <dbReference type="SAM" id="Phobius"/>
    </source>
</evidence>
<accession>A0AAD5PEW0</accession>
<keyword evidence="5" id="KW-1185">Reference proteome</keyword>
<dbReference type="Proteomes" id="UP001209540">
    <property type="component" value="Unassembled WGS sequence"/>
</dbReference>
<protein>
    <submittedName>
        <fullName evidence="4">Uncharacterized protein</fullName>
    </submittedName>
</protein>
<gene>
    <name evidence="4" type="ORF">BDA99DRAFT_507744</name>
</gene>
<feature type="region of interest" description="Disordered" evidence="2">
    <location>
        <begin position="112"/>
        <end position="203"/>
    </location>
</feature>
<evidence type="ECO:0000313" key="5">
    <source>
        <dbReference type="Proteomes" id="UP001209540"/>
    </source>
</evidence>
<sequence>MFNAETLDTFCFRWPAFHCYVLVRVLDHYTIALLPFRSRRAFLYFHHAPLPHHPTHFMTTAPSSLTTTPPSIKKQQEQKRRRYHSLDRKKTPSTSSKKIQAMFNPWKHTLALSSTAPPSEQSSINNMSLTSSRSNSTKSSSSSASSTSCNSVPTRVNSTGCTSMQSRPGIASSIPTRMEEDSLCVPQQSRLLDHRSEEEEEEPTEVTLEDVLDNVQHQDQWIQASCNVRPSHKDHSCVILQTFQNKTIIVLMARSSQERQLFLNFVRLNNLPLRRRDLSLSHHKVVVDKNQITTQELIEKLKKKCQDGSAEMLQLAAQVSRAKKEIVSYTDLLNQLDQSIQHLQTNVQEFQSLDQQSFRLLYHVQEQLEVVKANYNGFRRRMHKLDLWLAQNPDIVGAARLRLMLDHVHVSSYRYWFYLLGVMMMGVAIVALWKKNG</sequence>
<dbReference type="EMBL" id="JAIXMP010000011">
    <property type="protein sequence ID" value="KAI9265105.1"/>
    <property type="molecule type" value="Genomic_DNA"/>
</dbReference>
<organism evidence="4 5">
    <name type="scientific">Phascolomyces articulosus</name>
    <dbReference type="NCBI Taxonomy" id="60185"/>
    <lineage>
        <taxon>Eukaryota</taxon>
        <taxon>Fungi</taxon>
        <taxon>Fungi incertae sedis</taxon>
        <taxon>Mucoromycota</taxon>
        <taxon>Mucoromycotina</taxon>
        <taxon>Mucoromycetes</taxon>
        <taxon>Mucorales</taxon>
        <taxon>Lichtheimiaceae</taxon>
        <taxon>Phascolomyces</taxon>
    </lineage>
</organism>